<dbReference type="GeneID" id="37022232"/>
<evidence type="ECO:0000313" key="3">
    <source>
        <dbReference type="EMBL" id="PWN33232.1"/>
    </source>
</evidence>
<dbReference type="RefSeq" id="XP_025353534.1">
    <property type="nucleotide sequence ID" value="XM_025500451.1"/>
</dbReference>
<keyword evidence="2" id="KW-0812">Transmembrane</keyword>
<keyword evidence="4" id="KW-1185">Reference proteome</keyword>
<feature type="region of interest" description="Disordered" evidence="1">
    <location>
        <begin position="1"/>
        <end position="22"/>
    </location>
</feature>
<sequence>MANEREPLLSTHTNGTSSRGTSSVLQRWKASLTESVDPNNCHAALTWQCVIAGAADAAAYSQTGTWVGFMTGNVTQLTIALVTTLLHNPSPPSSISRIWLSSTAVLGFIFGALIATWIDSHFHGKHRGKLVITALARGVVFAVLVPFLAFYGWSGWYGMGVLFVMATNMGSMAVCATKLGSTPYSTTVVFTASMASLFSDPLLPLSLSKASQTRAKSLFALIFGGACSQVLMILTSRYFGQQDSSFIFDGEMSALTLKAHESKPIGSAFAIGLVAIFEFICAYAWFTAKTEQSS</sequence>
<evidence type="ECO:0000313" key="4">
    <source>
        <dbReference type="Proteomes" id="UP000245771"/>
    </source>
</evidence>
<organism evidence="3 4">
    <name type="scientific">Meira miltonrushii</name>
    <dbReference type="NCBI Taxonomy" id="1280837"/>
    <lineage>
        <taxon>Eukaryota</taxon>
        <taxon>Fungi</taxon>
        <taxon>Dikarya</taxon>
        <taxon>Basidiomycota</taxon>
        <taxon>Ustilaginomycotina</taxon>
        <taxon>Exobasidiomycetes</taxon>
        <taxon>Exobasidiales</taxon>
        <taxon>Brachybasidiaceae</taxon>
        <taxon>Meira</taxon>
    </lineage>
</organism>
<dbReference type="OrthoDB" id="5288586at2759"/>
<feature type="transmembrane region" description="Helical" evidence="2">
    <location>
        <begin position="130"/>
        <end position="150"/>
    </location>
</feature>
<feature type="transmembrane region" description="Helical" evidence="2">
    <location>
        <begin position="98"/>
        <end position="118"/>
    </location>
</feature>
<proteinExistence type="predicted"/>
<feature type="transmembrane region" description="Helical" evidence="2">
    <location>
        <begin position="218"/>
        <end position="239"/>
    </location>
</feature>
<keyword evidence="2" id="KW-0472">Membrane</keyword>
<dbReference type="Proteomes" id="UP000245771">
    <property type="component" value="Unassembled WGS sequence"/>
</dbReference>
<feature type="transmembrane region" description="Helical" evidence="2">
    <location>
        <begin position="156"/>
        <end position="176"/>
    </location>
</feature>
<dbReference type="EMBL" id="KZ819604">
    <property type="protein sequence ID" value="PWN33232.1"/>
    <property type="molecule type" value="Genomic_DNA"/>
</dbReference>
<evidence type="ECO:0008006" key="5">
    <source>
        <dbReference type="Google" id="ProtNLM"/>
    </source>
</evidence>
<feature type="compositionally biased region" description="Polar residues" evidence="1">
    <location>
        <begin position="10"/>
        <end position="22"/>
    </location>
</feature>
<evidence type="ECO:0000256" key="1">
    <source>
        <dbReference type="SAM" id="MobiDB-lite"/>
    </source>
</evidence>
<dbReference type="PANTHER" id="PTHR37488:SF2">
    <property type="entry name" value="DUF1275 DOMAIN-CONTAINING PROTEIN"/>
    <property type="match status" value="1"/>
</dbReference>
<keyword evidence="2" id="KW-1133">Transmembrane helix</keyword>
<name>A0A316V720_9BASI</name>
<dbReference type="InParanoid" id="A0A316V720"/>
<gene>
    <name evidence="3" type="ORF">FA14DRAFT_173051</name>
</gene>
<protein>
    <recommendedName>
        <fullName evidence="5">DUF1275 domain protein</fullName>
    </recommendedName>
</protein>
<accession>A0A316V720</accession>
<evidence type="ECO:0000256" key="2">
    <source>
        <dbReference type="SAM" id="Phobius"/>
    </source>
</evidence>
<reference evidence="3 4" key="1">
    <citation type="journal article" date="2018" name="Mol. Biol. Evol.">
        <title>Broad Genomic Sampling Reveals a Smut Pathogenic Ancestry of the Fungal Clade Ustilaginomycotina.</title>
        <authorList>
            <person name="Kijpornyongpan T."/>
            <person name="Mondo S.J."/>
            <person name="Barry K."/>
            <person name="Sandor L."/>
            <person name="Lee J."/>
            <person name="Lipzen A."/>
            <person name="Pangilinan J."/>
            <person name="LaButti K."/>
            <person name="Hainaut M."/>
            <person name="Henrissat B."/>
            <person name="Grigoriev I.V."/>
            <person name="Spatafora J.W."/>
            <person name="Aime M.C."/>
        </authorList>
    </citation>
    <scope>NUCLEOTIDE SEQUENCE [LARGE SCALE GENOMIC DNA]</scope>
    <source>
        <strain evidence="3 4">MCA 3882</strain>
    </source>
</reference>
<dbReference type="PANTHER" id="PTHR37488">
    <property type="entry name" value="DUF1275 DOMAIN-CONTAINING PROTEIN"/>
    <property type="match status" value="1"/>
</dbReference>
<dbReference type="InterPro" id="IPR010699">
    <property type="entry name" value="DUF1275"/>
</dbReference>
<dbReference type="AlphaFoldDB" id="A0A316V720"/>
<feature type="transmembrane region" description="Helical" evidence="2">
    <location>
        <begin position="265"/>
        <end position="286"/>
    </location>
</feature>
<dbReference type="Pfam" id="PF06912">
    <property type="entry name" value="DUF1275"/>
    <property type="match status" value="1"/>
</dbReference>